<keyword evidence="9" id="KW-1133">Transmembrane helix</keyword>
<dbReference type="Gene3D" id="3.90.470.20">
    <property type="entry name" value="4'-phosphopantetheinyl transferase domain"/>
    <property type="match status" value="1"/>
</dbReference>
<feature type="domain" description="4'-phosphopantetheinyl transferase" evidence="10">
    <location>
        <begin position="108"/>
        <end position="185"/>
    </location>
</feature>
<comment type="catalytic activity">
    <reaction evidence="7">
        <text>apo-[ACP] + CoA = holo-[ACP] + adenosine 3',5'-bisphosphate + H(+)</text>
        <dbReference type="Rhea" id="RHEA:12068"/>
        <dbReference type="Rhea" id="RHEA-COMP:9685"/>
        <dbReference type="Rhea" id="RHEA-COMP:9690"/>
        <dbReference type="ChEBI" id="CHEBI:15378"/>
        <dbReference type="ChEBI" id="CHEBI:29999"/>
        <dbReference type="ChEBI" id="CHEBI:57287"/>
        <dbReference type="ChEBI" id="CHEBI:58343"/>
        <dbReference type="ChEBI" id="CHEBI:64479"/>
        <dbReference type="EC" id="2.7.8.7"/>
    </reaction>
    <physiologicalReaction direction="left-to-right" evidence="7">
        <dbReference type="Rhea" id="RHEA:12069"/>
    </physiologicalReaction>
</comment>
<evidence type="ECO:0000256" key="5">
    <source>
        <dbReference type="ARBA" id="ARBA00030484"/>
    </source>
</evidence>
<dbReference type="EC" id="2.7.8.7" evidence="2"/>
<dbReference type="GO" id="GO:0008897">
    <property type="term" value="F:holo-[acyl-carrier-protein] synthase activity"/>
    <property type="evidence" value="ECO:0007669"/>
    <property type="project" value="UniProtKB-EC"/>
</dbReference>
<evidence type="ECO:0000256" key="9">
    <source>
        <dbReference type="SAM" id="Phobius"/>
    </source>
</evidence>
<dbReference type="Pfam" id="PF01648">
    <property type="entry name" value="ACPS"/>
    <property type="match status" value="1"/>
</dbReference>
<evidence type="ECO:0000256" key="2">
    <source>
        <dbReference type="ARBA" id="ARBA00013172"/>
    </source>
</evidence>
<sequence>MDANINYFILLCMFMSVPIQGAYYYECNEPLLNKAVLTATSSLRDRGASNARLNGLPYSEINFDRDVNGRPRLVCDNSKRELANSLHFNVSHHGDYAVLAGEVGNVQLGIDVMKIEYTGGKSLSEFFRLMTRHFSMQEWNTIRGVHGTSESKQLVMFIRHWCLKESYVKALGVGITVDLRNISFKVKTPMLTCGAMTCDTQIYVNGKRLDGWLFEETLLDKDHCVTERAHTVNLTAIQNFKEGYA</sequence>
<organism evidence="12">
    <name type="scientific">Timema monikensis</name>
    <dbReference type="NCBI Taxonomy" id="170555"/>
    <lineage>
        <taxon>Eukaryota</taxon>
        <taxon>Metazoa</taxon>
        <taxon>Ecdysozoa</taxon>
        <taxon>Arthropoda</taxon>
        <taxon>Hexapoda</taxon>
        <taxon>Insecta</taxon>
        <taxon>Pterygota</taxon>
        <taxon>Neoptera</taxon>
        <taxon>Polyneoptera</taxon>
        <taxon>Phasmatodea</taxon>
        <taxon>Timematodea</taxon>
        <taxon>Timematoidea</taxon>
        <taxon>Timematidae</taxon>
        <taxon>Timema</taxon>
    </lineage>
</organism>
<evidence type="ECO:0000259" key="10">
    <source>
        <dbReference type="Pfam" id="PF01648"/>
    </source>
</evidence>
<dbReference type="PANTHER" id="PTHR12215">
    <property type="entry name" value="PHOSPHOPANTETHEINE TRANSFERASE"/>
    <property type="match status" value="1"/>
</dbReference>
<evidence type="ECO:0000256" key="4">
    <source>
        <dbReference type="ARBA" id="ARBA00022679"/>
    </source>
</evidence>
<dbReference type="FunFam" id="3.90.470.20:FF:000003">
    <property type="entry name" value="L-aminoadipate-semialdehyde dehydrogenase-phosphopantetheinyl transferase"/>
    <property type="match status" value="1"/>
</dbReference>
<dbReference type="GO" id="GO:0019878">
    <property type="term" value="P:lysine biosynthetic process via aminoadipic acid"/>
    <property type="evidence" value="ECO:0007669"/>
    <property type="project" value="TreeGrafter"/>
</dbReference>
<gene>
    <name evidence="12" type="ORF">TMSB3V08_LOCUS2049</name>
</gene>
<evidence type="ECO:0000256" key="3">
    <source>
        <dbReference type="ARBA" id="ARBA00016301"/>
    </source>
</evidence>
<dbReference type="AlphaFoldDB" id="A0A7R9HJW8"/>
<dbReference type="EMBL" id="OB792889">
    <property type="protein sequence ID" value="CAD7425132.1"/>
    <property type="molecule type" value="Genomic_DNA"/>
</dbReference>
<dbReference type="InterPro" id="IPR008278">
    <property type="entry name" value="4-PPantetheinyl_Trfase_dom"/>
</dbReference>
<dbReference type="Pfam" id="PF22624">
    <property type="entry name" value="AASDHPPT_N"/>
    <property type="match status" value="1"/>
</dbReference>
<reference evidence="12" key="1">
    <citation type="submission" date="2020-11" db="EMBL/GenBank/DDBJ databases">
        <authorList>
            <person name="Tran Van P."/>
        </authorList>
    </citation>
    <scope>NUCLEOTIDE SEQUENCE</scope>
</reference>
<dbReference type="GO" id="GO:0000287">
    <property type="term" value="F:magnesium ion binding"/>
    <property type="evidence" value="ECO:0007669"/>
    <property type="project" value="InterPro"/>
</dbReference>
<dbReference type="InterPro" id="IPR055066">
    <property type="entry name" value="AASDHPPT_N"/>
</dbReference>
<keyword evidence="4" id="KW-0808">Transferase</keyword>
<dbReference type="SUPFAM" id="SSF56214">
    <property type="entry name" value="4'-phosphopantetheinyl transferase"/>
    <property type="match status" value="2"/>
</dbReference>
<keyword evidence="9" id="KW-0472">Membrane</keyword>
<dbReference type="PANTHER" id="PTHR12215:SF10">
    <property type="entry name" value="L-AMINOADIPATE-SEMIALDEHYDE DEHYDROGENASE-PHOSPHOPANTETHEINYL TRANSFERASE"/>
    <property type="match status" value="1"/>
</dbReference>
<dbReference type="GO" id="GO:0005829">
    <property type="term" value="C:cytosol"/>
    <property type="evidence" value="ECO:0007669"/>
    <property type="project" value="TreeGrafter"/>
</dbReference>
<evidence type="ECO:0000256" key="1">
    <source>
        <dbReference type="ARBA" id="ARBA00006195"/>
    </source>
</evidence>
<evidence type="ECO:0000259" key="11">
    <source>
        <dbReference type="Pfam" id="PF22624"/>
    </source>
</evidence>
<protein>
    <recommendedName>
        <fullName evidence="3">L-aminoadipate-semialdehyde dehydrogenase-phosphopantetheinyl transferase</fullName>
        <ecNumber evidence="2">2.7.8.7</ecNumber>
    </recommendedName>
    <alternativeName>
        <fullName evidence="5">4'-phosphopantetheinyl transferase</fullName>
    </alternativeName>
    <alternativeName>
        <fullName evidence="6">Alpha-aminoadipic semialdehyde dehydrogenase-phosphopantetheinyl transferase</fullName>
    </alternativeName>
</protein>
<dbReference type="InterPro" id="IPR050559">
    <property type="entry name" value="P-Pant_transferase_sf"/>
</dbReference>
<feature type="transmembrane region" description="Helical" evidence="9">
    <location>
        <begin position="7"/>
        <end position="25"/>
    </location>
</feature>
<comment type="catalytic activity">
    <reaction evidence="8">
        <text>apo-[ACP] + acetyl-CoA = acetyl-[ACP] + adenosine 3',5'-bisphosphate + H(+)</text>
        <dbReference type="Rhea" id="RHEA:46564"/>
        <dbReference type="Rhea" id="RHEA-COMP:9621"/>
        <dbReference type="Rhea" id="RHEA-COMP:9690"/>
        <dbReference type="ChEBI" id="CHEBI:15378"/>
        <dbReference type="ChEBI" id="CHEBI:29999"/>
        <dbReference type="ChEBI" id="CHEBI:57288"/>
        <dbReference type="ChEBI" id="CHEBI:58343"/>
        <dbReference type="ChEBI" id="CHEBI:78446"/>
    </reaction>
    <physiologicalReaction direction="left-to-right" evidence="8">
        <dbReference type="Rhea" id="RHEA:46565"/>
    </physiologicalReaction>
</comment>
<dbReference type="InterPro" id="IPR037143">
    <property type="entry name" value="4-PPantetheinyl_Trfase_dom_sf"/>
</dbReference>
<evidence type="ECO:0000256" key="6">
    <source>
        <dbReference type="ARBA" id="ARBA00033443"/>
    </source>
</evidence>
<feature type="domain" description="4'-phosphopantetheinyl transferase N-terminal" evidence="11">
    <location>
        <begin position="53"/>
        <end position="103"/>
    </location>
</feature>
<accession>A0A7R9HJW8</accession>
<keyword evidence="9" id="KW-0812">Transmembrane</keyword>
<evidence type="ECO:0000313" key="12">
    <source>
        <dbReference type="EMBL" id="CAD7425132.1"/>
    </source>
</evidence>
<name>A0A7R9HJW8_9NEOP</name>
<evidence type="ECO:0000256" key="8">
    <source>
        <dbReference type="ARBA" id="ARBA00048794"/>
    </source>
</evidence>
<comment type="similarity">
    <text evidence="1">Belongs to the P-Pant transferase superfamily. AcpS family.</text>
</comment>
<evidence type="ECO:0000256" key="7">
    <source>
        <dbReference type="ARBA" id="ARBA00048641"/>
    </source>
</evidence>
<proteinExistence type="inferred from homology"/>